<dbReference type="PROSITE" id="PS00086">
    <property type="entry name" value="CYTOCHROME_P450"/>
    <property type="match status" value="1"/>
</dbReference>
<comment type="caution">
    <text evidence="4">The sequence shown here is derived from an EMBL/GenBank/DDBJ whole genome shotgun (WGS) entry which is preliminary data.</text>
</comment>
<dbReference type="EMBL" id="JADIKI010000021">
    <property type="protein sequence ID" value="MFK2853202.1"/>
    <property type="molecule type" value="Genomic_DNA"/>
</dbReference>
<dbReference type="InterPro" id="IPR050121">
    <property type="entry name" value="Cytochrome_P450_monoxygenase"/>
</dbReference>
<evidence type="ECO:0000256" key="3">
    <source>
        <dbReference type="RuleBase" id="RU000461"/>
    </source>
</evidence>
<comment type="similarity">
    <text evidence="2 3">Belongs to the cytochrome P450 family.</text>
</comment>
<evidence type="ECO:0000313" key="5">
    <source>
        <dbReference type="Proteomes" id="UP001620409"/>
    </source>
</evidence>
<dbReference type="Pfam" id="PF00067">
    <property type="entry name" value="p450"/>
    <property type="match status" value="1"/>
</dbReference>
<dbReference type="Proteomes" id="UP001620409">
    <property type="component" value="Unassembled WGS sequence"/>
</dbReference>
<dbReference type="InterPro" id="IPR002401">
    <property type="entry name" value="Cyt_P450_E_grp-I"/>
</dbReference>
<dbReference type="PRINTS" id="PR00463">
    <property type="entry name" value="EP450I"/>
</dbReference>
<name>A0ABW8IDF9_9GAMM</name>
<evidence type="ECO:0000313" key="4">
    <source>
        <dbReference type="EMBL" id="MFK2853202.1"/>
    </source>
</evidence>
<dbReference type="Gene3D" id="1.10.630.10">
    <property type="entry name" value="Cytochrome P450"/>
    <property type="match status" value="1"/>
</dbReference>
<reference evidence="4 5" key="1">
    <citation type="submission" date="2020-10" db="EMBL/GenBank/DDBJ databases">
        <title>Phylogeny of dyella-like bacteria.</title>
        <authorList>
            <person name="Fu J."/>
        </authorList>
    </citation>
    <scope>NUCLEOTIDE SEQUENCE [LARGE SCALE GENOMIC DNA]</scope>
    <source>
        <strain evidence="4 5">DHG40</strain>
    </source>
</reference>
<dbReference type="RefSeq" id="WP_380016209.1">
    <property type="nucleotide sequence ID" value="NZ_JADIKI010000021.1"/>
</dbReference>
<evidence type="ECO:0000256" key="2">
    <source>
        <dbReference type="ARBA" id="ARBA00010617"/>
    </source>
</evidence>
<keyword evidence="3" id="KW-0479">Metal-binding</keyword>
<keyword evidence="3" id="KW-0560">Oxidoreductase</keyword>
<dbReference type="PANTHER" id="PTHR24305">
    <property type="entry name" value="CYTOCHROME P450"/>
    <property type="match status" value="1"/>
</dbReference>
<keyword evidence="3" id="KW-0349">Heme</keyword>
<comment type="cofactor">
    <cofactor evidence="1">
        <name>heme</name>
        <dbReference type="ChEBI" id="CHEBI:30413"/>
    </cofactor>
</comment>
<keyword evidence="5" id="KW-1185">Reference proteome</keyword>
<sequence length="486" mass="54322">MNSTTEASELSAENLGELKYSRTIADLSGPKGLPFLGNALQMSGRQWHLSLAKWVREFRPIFRLTVPGGSVVVVSDRATAGALLRERPEQFRRVGGLKTIMNELNISGVFIAEGDDWRKQRKLVMGGLNAEVIRNFFPKMSFMAERMLRRWKTALAEGRPVDLRRDLKAFALDVTVGIAMGHDLDVVNHDGSQLQRDVDNMFQRLGARAFALFPYWRHFKLPADREADKSAANIEQTVAGFIRNTRARMEQQPHLRQKPTTMLEAMIAASDDPESGFTDQDLINNAILSVIGGEDTTANTMAWMINLLAQNPDAASALAAEADAVLDDAELAHDWEMMKQFPYLDAAHNETQRLRTVAPFIGIVSNADCVVADTFVPKNTAIMVSTAGEGLDEAQFPQNDAFLPERWIFDQKPQKEDDPARKLIPFGDGPRLCPGRFLALTEIKLVISMVMHNFELEFDTHAPPIQQIMNFFMSPSAVPVRLKLRS</sequence>
<dbReference type="PANTHER" id="PTHR24305:SF166">
    <property type="entry name" value="CYTOCHROME P450 12A4, MITOCHONDRIAL-RELATED"/>
    <property type="match status" value="1"/>
</dbReference>
<protein>
    <submittedName>
        <fullName evidence="4">Cytochrome P450</fullName>
    </submittedName>
</protein>
<proteinExistence type="inferred from homology"/>
<keyword evidence="3" id="KW-0503">Monooxygenase</keyword>
<evidence type="ECO:0000256" key="1">
    <source>
        <dbReference type="ARBA" id="ARBA00001971"/>
    </source>
</evidence>
<keyword evidence="3" id="KW-0408">Iron</keyword>
<dbReference type="InterPro" id="IPR017972">
    <property type="entry name" value="Cyt_P450_CS"/>
</dbReference>
<dbReference type="InterPro" id="IPR001128">
    <property type="entry name" value="Cyt_P450"/>
</dbReference>
<gene>
    <name evidence="4" type="ORF">ISP18_01160</name>
</gene>
<dbReference type="InterPro" id="IPR036396">
    <property type="entry name" value="Cyt_P450_sf"/>
</dbReference>
<dbReference type="PRINTS" id="PR00385">
    <property type="entry name" value="P450"/>
</dbReference>
<accession>A0ABW8IDF9</accession>
<dbReference type="SUPFAM" id="SSF48264">
    <property type="entry name" value="Cytochrome P450"/>
    <property type="match status" value="1"/>
</dbReference>
<organism evidence="4 5">
    <name type="scientific">Dyella humi</name>
    <dbReference type="NCBI Taxonomy" id="1770547"/>
    <lineage>
        <taxon>Bacteria</taxon>
        <taxon>Pseudomonadati</taxon>
        <taxon>Pseudomonadota</taxon>
        <taxon>Gammaproteobacteria</taxon>
        <taxon>Lysobacterales</taxon>
        <taxon>Rhodanobacteraceae</taxon>
        <taxon>Dyella</taxon>
    </lineage>
</organism>